<proteinExistence type="inferred from homology"/>
<dbReference type="Pfam" id="PF01814">
    <property type="entry name" value="Hemerythrin"/>
    <property type="match status" value="1"/>
</dbReference>
<dbReference type="Proteomes" id="UP001142078">
    <property type="component" value="Unassembled WGS sequence"/>
</dbReference>
<evidence type="ECO:0000256" key="2">
    <source>
        <dbReference type="ARBA" id="ARBA00022723"/>
    </source>
</evidence>
<comment type="caution">
    <text evidence="5">The sequence shown here is derived from an EMBL/GenBank/DDBJ whole genome shotgun (WGS) entry which is preliminary data.</text>
</comment>
<dbReference type="InterPro" id="IPR050669">
    <property type="entry name" value="Hemerythrin"/>
</dbReference>
<evidence type="ECO:0000259" key="4">
    <source>
        <dbReference type="Pfam" id="PF01814"/>
    </source>
</evidence>
<gene>
    <name evidence="5" type="ORF">NSA23_05975</name>
</gene>
<accession>A0A9X2S4U9</accession>
<dbReference type="RefSeq" id="WP_042680386.1">
    <property type="nucleotide sequence ID" value="NZ_CABKTM010000019.1"/>
</dbReference>
<dbReference type="InterPro" id="IPR012827">
    <property type="entry name" value="Hemerythrin_metal-bd"/>
</dbReference>
<dbReference type="OrthoDB" id="9797092at2"/>
<reference evidence="5" key="1">
    <citation type="submission" date="2022-07" db="EMBL/GenBank/DDBJ databases">
        <title>Enhanced cultured diversity of the mouse gut microbiota enables custom-made synthetic communities.</title>
        <authorList>
            <person name="Afrizal A."/>
        </authorList>
    </citation>
    <scope>NUCLEOTIDE SEQUENCE</scope>
    <source>
        <strain evidence="5">DSM 29482</strain>
    </source>
</reference>
<protein>
    <submittedName>
        <fullName evidence="5">Bacteriohemerythrin</fullName>
    </submittedName>
</protein>
<evidence type="ECO:0000313" key="6">
    <source>
        <dbReference type="Proteomes" id="UP001142078"/>
    </source>
</evidence>
<evidence type="ECO:0000256" key="1">
    <source>
        <dbReference type="ARBA" id="ARBA00010587"/>
    </source>
</evidence>
<dbReference type="InterPro" id="IPR035938">
    <property type="entry name" value="Hemerythrin-like_sf"/>
</dbReference>
<comment type="similarity">
    <text evidence="1">Belongs to the hemerythrin family.</text>
</comment>
<dbReference type="SUPFAM" id="SSF47188">
    <property type="entry name" value="Hemerythrin-like"/>
    <property type="match status" value="1"/>
</dbReference>
<dbReference type="InterPro" id="IPR012312">
    <property type="entry name" value="Hemerythrin-like"/>
</dbReference>
<keyword evidence="6" id="KW-1185">Reference proteome</keyword>
<organism evidence="5 6">
    <name type="scientific">Anaerosalibacter massiliensis</name>
    <dbReference type="NCBI Taxonomy" id="1347392"/>
    <lineage>
        <taxon>Bacteria</taxon>
        <taxon>Bacillati</taxon>
        <taxon>Bacillota</taxon>
        <taxon>Tissierellia</taxon>
        <taxon>Tissierellales</taxon>
        <taxon>Sporanaerobacteraceae</taxon>
        <taxon>Anaerosalibacter</taxon>
    </lineage>
</organism>
<dbReference type="PANTHER" id="PTHR37164:SF1">
    <property type="entry name" value="BACTERIOHEMERYTHRIN"/>
    <property type="match status" value="1"/>
</dbReference>
<dbReference type="AlphaFoldDB" id="A0A9X2S4U9"/>
<evidence type="ECO:0000313" key="5">
    <source>
        <dbReference type="EMBL" id="MCR2043664.1"/>
    </source>
</evidence>
<dbReference type="Gene3D" id="1.20.120.50">
    <property type="entry name" value="Hemerythrin-like"/>
    <property type="match status" value="1"/>
</dbReference>
<dbReference type="CDD" id="cd12107">
    <property type="entry name" value="Hemerythrin"/>
    <property type="match status" value="1"/>
</dbReference>
<dbReference type="NCBIfam" id="NF033749">
    <property type="entry name" value="bact_hemeryth"/>
    <property type="match status" value="1"/>
</dbReference>
<dbReference type="GO" id="GO:0046872">
    <property type="term" value="F:metal ion binding"/>
    <property type="evidence" value="ECO:0007669"/>
    <property type="project" value="UniProtKB-KW"/>
</dbReference>
<dbReference type="PANTHER" id="PTHR37164">
    <property type="entry name" value="BACTERIOHEMERYTHRIN"/>
    <property type="match status" value="1"/>
</dbReference>
<name>A0A9X2S4U9_9FIRM</name>
<keyword evidence="3" id="KW-0408">Iron</keyword>
<feature type="domain" description="Hemerythrin-like" evidence="4">
    <location>
        <begin position="13"/>
        <end position="129"/>
    </location>
</feature>
<sequence>MLFTWKEDFSVNIEDIDKQHKELFRIGSRLYTIVSLKDGIDRYDEIIEILYELKDYAEYHFSFEEELMKKYGYDGTEDQIKAHKKFIEKVISISEEEVDIEQKKMGMDLILFIANWIENHILKSDMGYKDFLNEKGVY</sequence>
<keyword evidence="2" id="KW-0479">Metal-binding</keyword>
<dbReference type="EMBL" id="JANJZL010000003">
    <property type="protein sequence ID" value="MCR2043664.1"/>
    <property type="molecule type" value="Genomic_DNA"/>
</dbReference>
<evidence type="ECO:0000256" key="3">
    <source>
        <dbReference type="ARBA" id="ARBA00023004"/>
    </source>
</evidence>
<dbReference type="NCBIfam" id="TIGR02481">
    <property type="entry name" value="hemeryth_dom"/>
    <property type="match status" value="1"/>
</dbReference>